<dbReference type="AlphaFoldDB" id="L0PAC2"/>
<evidence type="ECO:0000313" key="3">
    <source>
        <dbReference type="Proteomes" id="UP000010422"/>
    </source>
</evidence>
<proteinExistence type="predicted"/>
<dbReference type="Proteomes" id="UP000010422">
    <property type="component" value="Unassembled WGS sequence"/>
</dbReference>
<sequence length="169" mass="18445">MPKRINTLIIIVIDITETVPSVNKRLSSCNARSTDICVSPSTRIYNFVSPGGTGFPGGYQLPLFVIDVPVDSIIRAIFVRFVTAHPVYSLESGGPDSIVIPERECPCNREVTEPAALRTRSNISSVMFPFALFVCEGVIDAAFGSLLRLDLRDVLVCSAVSIESIFEYS</sequence>
<dbReference type="EMBL" id="CAKM01000177">
    <property type="protein sequence ID" value="CCJ29346.1"/>
    <property type="molecule type" value="Genomic_DNA"/>
</dbReference>
<organism evidence="3">
    <name type="scientific">Pneumocystis jirovecii</name>
    <name type="common">Human pneumocystis pneumonia agent</name>
    <dbReference type="NCBI Taxonomy" id="42068"/>
    <lineage>
        <taxon>Eukaryota</taxon>
        <taxon>Fungi</taxon>
        <taxon>Dikarya</taxon>
        <taxon>Ascomycota</taxon>
        <taxon>Taphrinomycotina</taxon>
        <taxon>Pneumocystomycetes</taxon>
        <taxon>Pneumocystaceae</taxon>
        <taxon>Pneumocystis</taxon>
    </lineage>
</organism>
<accession>L0PAC2</accession>
<reference evidence="2 3" key="1">
    <citation type="journal article" date="2012" name="MBio">
        <title>De novo assembly of the Pneumocystis jirovecii genome from a single bronchoalveolar lavage fluid specimen from a patient.</title>
        <authorList>
            <person name="Cisse O.H."/>
            <person name="Pagni M."/>
            <person name="Hauser P.M."/>
        </authorList>
    </citation>
    <scope>NUCLEOTIDE SEQUENCE [LARGE SCALE GENOMIC DNA]</scope>
    <source>
        <strain evidence="2 3">SE8</strain>
    </source>
</reference>
<evidence type="ECO:0000313" key="2">
    <source>
        <dbReference type="EMBL" id="CCJ29346.1"/>
    </source>
</evidence>
<dbReference type="VEuPathDB" id="FungiDB:PNEJI1_003762"/>
<name>L0PAC2_PNEJI</name>
<comment type="caution">
    <text evidence="2">The sequence shown here is derived from an EMBL/GenBank/DDBJ whole genome shotgun (WGS) entry which is preliminary data.</text>
</comment>
<gene>
    <name evidence="1" type="ORF">PNEJI1_003654</name>
    <name evidence="2" type="ORF">PNEJI1_003762</name>
</gene>
<dbReference type="EMBL" id="CAKM01000002">
    <property type="protein sequence ID" value="CCJ28080.1"/>
    <property type="molecule type" value="Genomic_DNA"/>
</dbReference>
<protein>
    <submittedName>
        <fullName evidence="2">Uncharacterized protein</fullName>
    </submittedName>
</protein>
<dbReference type="VEuPathDB" id="FungiDB:PNEJI1_003654"/>
<evidence type="ECO:0000313" key="1">
    <source>
        <dbReference type="EMBL" id="CCJ28080.1"/>
    </source>
</evidence>